<gene>
    <name evidence="3" type="ORF">CBP31_03970</name>
</gene>
<dbReference type="AlphaFoldDB" id="A0A1Y0D8Q3"/>
<evidence type="ECO:0000259" key="2">
    <source>
        <dbReference type="PROSITE" id="PS01148"/>
    </source>
</evidence>
<dbReference type="EMBL" id="CP021377">
    <property type="protein sequence ID" value="ART83929.1"/>
    <property type="molecule type" value="Genomic_DNA"/>
</dbReference>
<dbReference type="OrthoDB" id="9797352at2"/>
<sequence>METLDASAWRCPLPLLRMKVWLKTASVGQQLRLCISDAGSRQDIPSYLLRMGHGLTEESDDGHLLILLITKAP</sequence>
<evidence type="ECO:0000313" key="4">
    <source>
        <dbReference type="Proteomes" id="UP000243937"/>
    </source>
</evidence>
<dbReference type="PROSITE" id="PS01148">
    <property type="entry name" value="UPF0033"/>
    <property type="match status" value="1"/>
</dbReference>
<proteinExistence type="inferred from homology"/>
<name>A0A1Y0D8Q3_9GAMM</name>
<protein>
    <submittedName>
        <fullName evidence="3">SirA family protein</fullName>
    </submittedName>
</protein>
<dbReference type="InterPro" id="IPR001455">
    <property type="entry name" value="TusA-like"/>
</dbReference>
<organism evidence="3 4">
    <name type="scientific">Oceanisphaera profunda</name>
    <dbReference type="NCBI Taxonomy" id="1416627"/>
    <lineage>
        <taxon>Bacteria</taxon>
        <taxon>Pseudomonadati</taxon>
        <taxon>Pseudomonadota</taxon>
        <taxon>Gammaproteobacteria</taxon>
        <taxon>Aeromonadales</taxon>
        <taxon>Aeromonadaceae</taxon>
        <taxon>Oceanisphaera</taxon>
    </lineage>
</organism>
<dbReference type="InterPro" id="IPR036868">
    <property type="entry name" value="TusA-like_sf"/>
</dbReference>
<dbReference type="SUPFAM" id="SSF64307">
    <property type="entry name" value="SirA-like"/>
    <property type="match status" value="1"/>
</dbReference>
<accession>A0A1Y0D8Q3</accession>
<keyword evidence="4" id="KW-1185">Reference proteome</keyword>
<comment type="similarity">
    <text evidence="1">Belongs to the sulfur carrier protein TusA family.</text>
</comment>
<dbReference type="PANTHER" id="PTHR33279:SF19">
    <property type="entry name" value="SSL1707 PROTEIN"/>
    <property type="match status" value="1"/>
</dbReference>
<reference evidence="3 4" key="1">
    <citation type="journal article" date="2014" name="Int. J. Syst. Evol. Microbiol.">
        <title>Oceanisphaera profunda sp. nov., a marine bacterium isolated from deep-sea sediment, and emended description of the genus Oceanisphaera.</title>
        <authorList>
            <person name="Xu Z."/>
            <person name="Zhang X.Y."/>
            <person name="Su H.N."/>
            <person name="Yu Z.C."/>
            <person name="Liu C."/>
            <person name="Li H."/>
            <person name="Chen X.L."/>
            <person name="Song X.Y."/>
            <person name="Xie B.B."/>
            <person name="Qin Q.L."/>
            <person name="Zhou B.C."/>
            <person name="Shi M."/>
            <person name="Huang Y."/>
            <person name="Zhang Y.Z."/>
        </authorList>
    </citation>
    <scope>NUCLEOTIDE SEQUENCE [LARGE SCALE GENOMIC DNA]</scope>
    <source>
        <strain evidence="3 4">SM1222</strain>
    </source>
</reference>
<evidence type="ECO:0000256" key="1">
    <source>
        <dbReference type="ARBA" id="ARBA00008984"/>
    </source>
</evidence>
<dbReference type="PANTHER" id="PTHR33279">
    <property type="entry name" value="SULFUR CARRIER PROTEIN YEDF-RELATED"/>
    <property type="match status" value="1"/>
</dbReference>
<feature type="domain" description="UPF0033" evidence="2">
    <location>
        <begin position="4"/>
        <end position="28"/>
    </location>
</feature>
<dbReference type="Pfam" id="PF01206">
    <property type="entry name" value="TusA"/>
    <property type="match status" value="1"/>
</dbReference>
<dbReference type="KEGG" id="opf:CBP31_03970"/>
<dbReference type="Proteomes" id="UP000243937">
    <property type="component" value="Chromosome"/>
</dbReference>
<dbReference type="Gene3D" id="3.30.110.40">
    <property type="entry name" value="TusA-like domain"/>
    <property type="match status" value="1"/>
</dbReference>
<evidence type="ECO:0000313" key="3">
    <source>
        <dbReference type="EMBL" id="ART83929.1"/>
    </source>
</evidence>
<dbReference type="CDD" id="cd00291">
    <property type="entry name" value="SirA_YedF_YeeD"/>
    <property type="match status" value="1"/>
</dbReference>